<evidence type="ECO:0000256" key="1">
    <source>
        <dbReference type="SAM" id="MobiDB-lite"/>
    </source>
</evidence>
<organism evidence="2 3">
    <name type="scientific">Reticulomyxa filosa</name>
    <dbReference type="NCBI Taxonomy" id="46433"/>
    <lineage>
        <taxon>Eukaryota</taxon>
        <taxon>Sar</taxon>
        <taxon>Rhizaria</taxon>
        <taxon>Retaria</taxon>
        <taxon>Foraminifera</taxon>
        <taxon>Monothalamids</taxon>
        <taxon>Reticulomyxidae</taxon>
        <taxon>Reticulomyxa</taxon>
    </lineage>
</organism>
<proteinExistence type="predicted"/>
<dbReference type="EMBL" id="ASPP01024094">
    <property type="protein sequence ID" value="ETO09383.1"/>
    <property type="molecule type" value="Genomic_DNA"/>
</dbReference>
<sequence length="282" mass="32186">MENKPIEIVSNTKEASRRMSLCELSSALNQIRKHPEEVSPQLLSYFPPAPFTDPNHTSLEVATTTQEEQQQQQQQKQQAHAPLNGMDPSVPPTKRISISISLNSQPFTRRLSALFAKSSSTDDDMVTLMTNHIQNYTKARELAVQPVIPEEQSPHSIQNEMHEQKDDDLPEDATRTTETTLKELPISCLFIFFYYYFLDGHTKGSKNWYILLIINSKLFCNVYTTKIKKKNKKKEKKSDVLLADTPIQIELTDAVILAPDPKMEPVVVETEMIELDNQDKQP</sequence>
<dbReference type="AlphaFoldDB" id="X6M5Y7"/>
<keyword evidence="3" id="KW-1185">Reference proteome</keyword>
<evidence type="ECO:0000313" key="3">
    <source>
        <dbReference type="Proteomes" id="UP000023152"/>
    </source>
</evidence>
<reference evidence="2 3" key="1">
    <citation type="journal article" date="2013" name="Curr. Biol.">
        <title>The Genome of the Foraminiferan Reticulomyxa filosa.</title>
        <authorList>
            <person name="Glockner G."/>
            <person name="Hulsmann N."/>
            <person name="Schleicher M."/>
            <person name="Noegel A.A."/>
            <person name="Eichinger L."/>
            <person name="Gallinger C."/>
            <person name="Pawlowski J."/>
            <person name="Sierra R."/>
            <person name="Euteneuer U."/>
            <person name="Pillet L."/>
            <person name="Moustafa A."/>
            <person name="Platzer M."/>
            <person name="Groth M."/>
            <person name="Szafranski K."/>
            <person name="Schliwa M."/>
        </authorList>
    </citation>
    <scope>NUCLEOTIDE SEQUENCE [LARGE SCALE GENOMIC DNA]</scope>
</reference>
<accession>X6M5Y7</accession>
<gene>
    <name evidence="2" type="ORF">RFI_27993</name>
</gene>
<feature type="region of interest" description="Disordered" evidence="1">
    <location>
        <begin position="64"/>
        <end position="89"/>
    </location>
</feature>
<feature type="compositionally biased region" description="Low complexity" evidence="1">
    <location>
        <begin position="66"/>
        <end position="78"/>
    </location>
</feature>
<dbReference type="Proteomes" id="UP000023152">
    <property type="component" value="Unassembled WGS sequence"/>
</dbReference>
<name>X6M5Y7_RETFI</name>
<protein>
    <submittedName>
        <fullName evidence="2">Uncharacterized protein</fullName>
    </submittedName>
</protein>
<evidence type="ECO:0000313" key="2">
    <source>
        <dbReference type="EMBL" id="ETO09383.1"/>
    </source>
</evidence>
<comment type="caution">
    <text evidence="2">The sequence shown here is derived from an EMBL/GenBank/DDBJ whole genome shotgun (WGS) entry which is preliminary data.</text>
</comment>